<dbReference type="PANTHER" id="PTHR35090">
    <property type="entry name" value="DNA-DIRECTED RNA POLYMERASE SUBUNIT I"/>
    <property type="match status" value="1"/>
</dbReference>
<keyword evidence="3" id="KW-1185">Reference proteome</keyword>
<reference evidence="2 3" key="1">
    <citation type="submission" date="2016-05" db="EMBL/GenBank/DDBJ databases">
        <title>Genomic Taxonomy of the Vibrionaceae.</title>
        <authorList>
            <person name="Gomez-Gil B."/>
            <person name="Enciso-Ibarra J."/>
        </authorList>
    </citation>
    <scope>NUCLEOTIDE SEQUENCE [LARGE SCALE GENOMIC DNA]</scope>
    <source>
        <strain evidence="2 3">CAIM 1920</strain>
    </source>
</reference>
<dbReference type="Pfam" id="PF19367">
    <property type="entry name" value="DUF5943"/>
    <property type="match status" value="1"/>
</dbReference>
<dbReference type="SUPFAM" id="SSF111126">
    <property type="entry name" value="Ligand-binding domain in the NO signalling and Golgi transport"/>
    <property type="match status" value="1"/>
</dbReference>
<dbReference type="AlphaFoldDB" id="A0A1C3EML1"/>
<name>A0A1C3EML1_9GAMM</name>
<dbReference type="RefSeq" id="WP_068900140.1">
    <property type="nucleotide sequence ID" value="NZ_JBHUIF010000015.1"/>
</dbReference>
<dbReference type="InterPro" id="IPR045987">
    <property type="entry name" value="DUF5943"/>
</dbReference>
<dbReference type="PANTHER" id="PTHR35090:SF1">
    <property type="entry name" value="SLR0144 PROTEIN"/>
    <property type="match status" value="1"/>
</dbReference>
<organism evidence="2 3">
    <name type="scientific">Veronia pacifica</name>
    <dbReference type="NCBI Taxonomy" id="1080227"/>
    <lineage>
        <taxon>Bacteria</taxon>
        <taxon>Pseudomonadati</taxon>
        <taxon>Pseudomonadota</taxon>
        <taxon>Gammaproteobacteria</taxon>
        <taxon>Vibrionales</taxon>
        <taxon>Vibrionaceae</taxon>
        <taxon>Veronia</taxon>
    </lineage>
</organism>
<dbReference type="OrthoDB" id="8264576at2"/>
<evidence type="ECO:0000313" key="3">
    <source>
        <dbReference type="Proteomes" id="UP000094936"/>
    </source>
</evidence>
<protein>
    <submittedName>
        <fullName evidence="2">Hydrocarbon binding protein</fullName>
    </submittedName>
</protein>
<comment type="caution">
    <text evidence="2">The sequence shown here is derived from an EMBL/GenBank/DDBJ whole genome shotgun (WGS) entry which is preliminary data.</text>
</comment>
<accession>A0A1C3EML1</accession>
<feature type="domain" description="4-vinyl reductase 4VR" evidence="1">
    <location>
        <begin position="107"/>
        <end position="175"/>
    </location>
</feature>
<sequence>MATHPPEIPIDVDSETGVWSTDGQPMLYIPRHFFMSHHLAVEEAMGHELYAELLYKAGYQSAYLWCETESATHQIQGAPVFDHYMKRLSDRGWGKFFIESLDVTQGKARIRLEHSAFAYHTGKAGYKVDYMFKGWFAGAMDQITSGVGFPLKTVATQLQSEAEIGKDFGLFEVRPIAMSV</sequence>
<evidence type="ECO:0000313" key="2">
    <source>
        <dbReference type="EMBL" id="ODA34470.1"/>
    </source>
</evidence>
<dbReference type="Proteomes" id="UP000094936">
    <property type="component" value="Unassembled WGS sequence"/>
</dbReference>
<dbReference type="EMBL" id="LYBM01000007">
    <property type="protein sequence ID" value="ODA34470.1"/>
    <property type="molecule type" value="Genomic_DNA"/>
</dbReference>
<dbReference type="STRING" id="1080227.A8L45_05725"/>
<proteinExistence type="predicted"/>
<dbReference type="InterPro" id="IPR024096">
    <property type="entry name" value="NO_sig/Golgi_transp_ligand-bd"/>
</dbReference>
<gene>
    <name evidence="2" type="ORF">A8L45_05725</name>
</gene>
<dbReference type="SMART" id="SM00989">
    <property type="entry name" value="V4R"/>
    <property type="match status" value="1"/>
</dbReference>
<evidence type="ECO:0000259" key="1">
    <source>
        <dbReference type="SMART" id="SM00989"/>
    </source>
</evidence>
<dbReference type="InterPro" id="IPR004096">
    <property type="entry name" value="V4R"/>
</dbReference>